<keyword evidence="3" id="KW-1185">Reference proteome</keyword>
<accession>A0A7R8XCS7</accession>
<organism evidence="2">
    <name type="scientific">Darwinula stevensoni</name>
    <dbReference type="NCBI Taxonomy" id="69355"/>
    <lineage>
        <taxon>Eukaryota</taxon>
        <taxon>Metazoa</taxon>
        <taxon>Ecdysozoa</taxon>
        <taxon>Arthropoda</taxon>
        <taxon>Crustacea</taxon>
        <taxon>Oligostraca</taxon>
        <taxon>Ostracoda</taxon>
        <taxon>Podocopa</taxon>
        <taxon>Podocopida</taxon>
        <taxon>Darwinulocopina</taxon>
        <taxon>Darwinuloidea</taxon>
        <taxon>Darwinulidae</taxon>
        <taxon>Darwinula</taxon>
    </lineage>
</organism>
<evidence type="ECO:0000313" key="3">
    <source>
        <dbReference type="Proteomes" id="UP000677054"/>
    </source>
</evidence>
<name>A0A7R8XCS7_9CRUS</name>
<dbReference type="EMBL" id="LR901152">
    <property type="protein sequence ID" value="CAD7247922.1"/>
    <property type="molecule type" value="Genomic_DNA"/>
</dbReference>
<evidence type="ECO:0000256" key="1">
    <source>
        <dbReference type="SAM" id="MobiDB-lite"/>
    </source>
</evidence>
<gene>
    <name evidence="2" type="ORF">DSTB1V02_LOCUS7746</name>
</gene>
<proteinExistence type="predicted"/>
<feature type="region of interest" description="Disordered" evidence="1">
    <location>
        <begin position="43"/>
        <end position="66"/>
    </location>
</feature>
<reference evidence="2" key="1">
    <citation type="submission" date="2020-11" db="EMBL/GenBank/DDBJ databases">
        <authorList>
            <person name="Tran Van P."/>
        </authorList>
    </citation>
    <scope>NUCLEOTIDE SEQUENCE</scope>
</reference>
<dbReference type="EMBL" id="CAJPEV010001635">
    <property type="protein sequence ID" value="CAG0893632.1"/>
    <property type="molecule type" value="Genomic_DNA"/>
</dbReference>
<sequence length="134" mass="15535">MANSYSLSLSFAYATTAPPANRHNHTHYTICLHANQYRSKMPTKLQLQPKRHSMPSTGHDYHTPADNNAIHVQDQRQQPLIDQQPPNSYADLEVWIRGVHQIASISRMIRDVLNRLQQLRQEQQPQYSPVDREV</sequence>
<evidence type="ECO:0000313" key="2">
    <source>
        <dbReference type="EMBL" id="CAD7247922.1"/>
    </source>
</evidence>
<dbReference type="AlphaFoldDB" id="A0A7R8XCS7"/>
<dbReference type="Proteomes" id="UP000677054">
    <property type="component" value="Unassembled WGS sequence"/>
</dbReference>
<protein>
    <submittedName>
        <fullName evidence="2">Uncharacterized protein</fullName>
    </submittedName>
</protein>